<keyword evidence="3" id="KW-0813">Transport</keyword>
<feature type="transmembrane region" description="Helical" evidence="6">
    <location>
        <begin position="36"/>
        <end position="55"/>
    </location>
</feature>
<evidence type="ECO:0000259" key="10">
    <source>
        <dbReference type="Pfam" id="PF25967"/>
    </source>
</evidence>
<protein>
    <submittedName>
        <fullName evidence="11">Efflux RND transporter periplasmic adaptor subunit</fullName>
    </submittedName>
</protein>
<dbReference type="Gene3D" id="2.40.30.170">
    <property type="match status" value="1"/>
</dbReference>
<dbReference type="Pfam" id="PF25917">
    <property type="entry name" value="BSH_RND"/>
    <property type="match status" value="1"/>
</dbReference>
<dbReference type="PANTHER" id="PTHR30469:SF37">
    <property type="entry name" value="RAGD PROTEIN"/>
    <property type="match status" value="1"/>
</dbReference>
<dbReference type="AlphaFoldDB" id="A0A9J7BPF6"/>
<dbReference type="Pfam" id="PF25876">
    <property type="entry name" value="HH_MFP_RND"/>
    <property type="match status" value="1"/>
</dbReference>
<feature type="region of interest" description="Disordered" evidence="5">
    <location>
        <begin position="382"/>
        <end position="431"/>
    </location>
</feature>
<keyword evidence="4" id="KW-0175">Coiled coil</keyword>
<dbReference type="InterPro" id="IPR058627">
    <property type="entry name" value="MdtA-like_C"/>
</dbReference>
<feature type="coiled-coil region" evidence="4">
    <location>
        <begin position="134"/>
        <end position="168"/>
    </location>
</feature>
<dbReference type="InterPro" id="IPR058792">
    <property type="entry name" value="Beta-barrel_RND_2"/>
</dbReference>
<feature type="region of interest" description="Disordered" evidence="5">
    <location>
        <begin position="1"/>
        <end position="32"/>
    </location>
</feature>
<keyword evidence="6" id="KW-1133">Transmembrane helix</keyword>
<keyword evidence="6" id="KW-0472">Membrane</keyword>
<feature type="domain" description="CusB-like beta-barrel" evidence="9">
    <location>
        <begin position="252"/>
        <end position="324"/>
    </location>
</feature>
<comment type="similarity">
    <text evidence="2">Belongs to the membrane fusion protein (MFP) (TC 8.A.1) family.</text>
</comment>
<comment type="subcellular location">
    <subcellularLocation>
        <location evidence="1">Cell envelope</location>
    </subcellularLocation>
</comment>
<dbReference type="Pfam" id="PF25954">
    <property type="entry name" value="Beta-barrel_RND_2"/>
    <property type="match status" value="1"/>
</dbReference>
<dbReference type="KEGG" id="orp:MOP44_02235"/>
<evidence type="ECO:0000256" key="3">
    <source>
        <dbReference type="ARBA" id="ARBA00022448"/>
    </source>
</evidence>
<dbReference type="Gene3D" id="2.40.420.20">
    <property type="match status" value="1"/>
</dbReference>
<evidence type="ECO:0000256" key="1">
    <source>
        <dbReference type="ARBA" id="ARBA00004196"/>
    </source>
</evidence>
<proteinExistence type="inferred from homology"/>
<keyword evidence="6" id="KW-0812">Transmembrane</keyword>
<dbReference type="FunFam" id="2.40.30.170:FF:000010">
    <property type="entry name" value="Efflux RND transporter periplasmic adaptor subunit"/>
    <property type="match status" value="1"/>
</dbReference>
<dbReference type="InterPro" id="IPR006143">
    <property type="entry name" value="RND_pump_MFP"/>
</dbReference>
<feature type="compositionally biased region" description="Basic and acidic residues" evidence="5">
    <location>
        <begin position="16"/>
        <end position="25"/>
    </location>
</feature>
<reference evidence="11" key="1">
    <citation type="submission" date="2021-04" db="EMBL/GenBank/DDBJ databases">
        <title>Phylogenetic analysis of Acidobacteriaceae.</title>
        <authorList>
            <person name="Qiu L."/>
            <person name="Zhang Q."/>
        </authorList>
    </citation>
    <scope>NUCLEOTIDE SEQUENCE</scope>
    <source>
        <strain evidence="11">DSM 25168</strain>
    </source>
</reference>
<evidence type="ECO:0000313" key="11">
    <source>
        <dbReference type="EMBL" id="UWZ84764.1"/>
    </source>
</evidence>
<dbReference type="InterPro" id="IPR058625">
    <property type="entry name" value="MdtA-like_BSH"/>
</dbReference>
<feature type="compositionally biased region" description="Polar residues" evidence="5">
    <location>
        <begin position="403"/>
        <end position="416"/>
    </location>
</feature>
<feature type="domain" description="Multidrug resistance protein MdtA-like C-terminal permuted SH3" evidence="10">
    <location>
        <begin position="331"/>
        <end position="387"/>
    </location>
</feature>
<dbReference type="Gene3D" id="1.10.287.470">
    <property type="entry name" value="Helix hairpin bin"/>
    <property type="match status" value="1"/>
</dbReference>
<dbReference type="Proteomes" id="UP001059380">
    <property type="component" value="Chromosome"/>
</dbReference>
<sequence>MTNEHPSQPQPAPRNAHQDNHESAPDHPPASKRGTSVALVIVAIAITVYAIFGILKRRQNDEVLARTTQENAAPTVIALAAKPGAAVSTITLPGNVTAFTDAPLYARTNGYLVRWYYDIGAKVKKGALLAEIAAPEVDQQVAQAQADLATAEANAGNAKNQAERYKGLVGSDAVSKQDTETFVTQAASTSAVVKSAQANVARLQQLQGFEKIYAPFDGTVTARGVDTGQLISEGSASELFHMQALQTLRVYTNIPEIYASSVKRGEKIDLTFPQYPGRVFQGTLVRTADAIDPSNRTLLVEVDIDNRKGELMPGSLAQVQFKTPSIGQTFIVPASALIFRREGMRVGTVTDQNGATIAHLVPVTIGIDDGATVQIITGLNSGDRIIQDPPDSLIEGQKVRVETPNSQNESQNTSRPQPRHDQDAQKPNGGQ</sequence>
<keyword evidence="12" id="KW-1185">Reference proteome</keyword>
<dbReference type="PANTHER" id="PTHR30469">
    <property type="entry name" value="MULTIDRUG RESISTANCE PROTEIN MDTA"/>
    <property type="match status" value="1"/>
</dbReference>
<dbReference type="SUPFAM" id="SSF111369">
    <property type="entry name" value="HlyD-like secretion proteins"/>
    <property type="match status" value="1"/>
</dbReference>
<evidence type="ECO:0000256" key="4">
    <source>
        <dbReference type="SAM" id="Coils"/>
    </source>
</evidence>
<evidence type="ECO:0000259" key="8">
    <source>
        <dbReference type="Pfam" id="PF25917"/>
    </source>
</evidence>
<dbReference type="GO" id="GO:0015562">
    <property type="term" value="F:efflux transmembrane transporter activity"/>
    <property type="evidence" value="ECO:0007669"/>
    <property type="project" value="TreeGrafter"/>
</dbReference>
<evidence type="ECO:0000259" key="9">
    <source>
        <dbReference type="Pfam" id="PF25954"/>
    </source>
</evidence>
<gene>
    <name evidence="11" type="ORF">MOP44_02235</name>
</gene>
<dbReference type="RefSeq" id="WP_260794270.1">
    <property type="nucleotide sequence ID" value="NZ_CP093313.1"/>
</dbReference>
<evidence type="ECO:0000256" key="5">
    <source>
        <dbReference type="SAM" id="MobiDB-lite"/>
    </source>
</evidence>
<dbReference type="Pfam" id="PF25967">
    <property type="entry name" value="RND-MFP_C"/>
    <property type="match status" value="1"/>
</dbReference>
<evidence type="ECO:0000259" key="7">
    <source>
        <dbReference type="Pfam" id="PF25876"/>
    </source>
</evidence>
<dbReference type="InterPro" id="IPR058624">
    <property type="entry name" value="MdtA-like_HH"/>
</dbReference>
<evidence type="ECO:0000256" key="2">
    <source>
        <dbReference type="ARBA" id="ARBA00009477"/>
    </source>
</evidence>
<evidence type="ECO:0000313" key="12">
    <source>
        <dbReference type="Proteomes" id="UP001059380"/>
    </source>
</evidence>
<dbReference type="Gene3D" id="2.40.50.100">
    <property type="match status" value="1"/>
</dbReference>
<feature type="domain" description="Multidrug resistance protein MdtA-like barrel-sandwich hybrid" evidence="8">
    <location>
        <begin position="105"/>
        <end position="239"/>
    </location>
</feature>
<organism evidence="11 12">
    <name type="scientific">Occallatibacter riparius</name>
    <dbReference type="NCBI Taxonomy" id="1002689"/>
    <lineage>
        <taxon>Bacteria</taxon>
        <taxon>Pseudomonadati</taxon>
        <taxon>Acidobacteriota</taxon>
        <taxon>Terriglobia</taxon>
        <taxon>Terriglobales</taxon>
        <taxon>Acidobacteriaceae</taxon>
        <taxon>Occallatibacter</taxon>
    </lineage>
</organism>
<dbReference type="EMBL" id="CP093313">
    <property type="protein sequence ID" value="UWZ84764.1"/>
    <property type="molecule type" value="Genomic_DNA"/>
</dbReference>
<name>A0A9J7BPF6_9BACT</name>
<feature type="domain" description="Multidrug resistance protein MdtA-like alpha-helical hairpin" evidence="7">
    <location>
        <begin position="141"/>
        <end position="201"/>
    </location>
</feature>
<dbReference type="NCBIfam" id="TIGR01730">
    <property type="entry name" value="RND_mfp"/>
    <property type="match status" value="1"/>
</dbReference>
<dbReference type="GO" id="GO:1990281">
    <property type="term" value="C:efflux pump complex"/>
    <property type="evidence" value="ECO:0007669"/>
    <property type="project" value="TreeGrafter"/>
</dbReference>
<accession>A0A9J7BPF6</accession>
<evidence type="ECO:0000256" key="6">
    <source>
        <dbReference type="SAM" id="Phobius"/>
    </source>
</evidence>